<keyword evidence="3" id="KW-1185">Reference proteome</keyword>
<proteinExistence type="predicted"/>
<feature type="region of interest" description="Disordered" evidence="1">
    <location>
        <begin position="39"/>
        <end position="58"/>
    </location>
</feature>
<protein>
    <submittedName>
        <fullName evidence="2">Uncharacterized protein</fullName>
    </submittedName>
</protein>
<sequence>MWPDVTLILREFARRPTIDRPNLIDPGVEFARAFALARRAPEPRARRAPSDGVAARYR</sequence>
<gene>
    <name evidence="2" type="ORF">ABID41_003110</name>
</gene>
<dbReference type="EMBL" id="JBEPLU010000002">
    <property type="protein sequence ID" value="MET3527992.1"/>
    <property type="molecule type" value="Genomic_DNA"/>
</dbReference>
<feature type="compositionally biased region" description="Basic and acidic residues" evidence="1">
    <location>
        <begin position="39"/>
        <end position="49"/>
    </location>
</feature>
<reference evidence="2 3" key="1">
    <citation type="submission" date="2024-06" db="EMBL/GenBank/DDBJ databases">
        <title>Genomic Encyclopedia of Type Strains, Phase IV (KMG-IV): sequencing the most valuable type-strain genomes for metagenomic binning, comparative biology and taxonomic classification.</title>
        <authorList>
            <person name="Goeker M."/>
        </authorList>
    </citation>
    <scope>NUCLEOTIDE SEQUENCE [LARGE SCALE GENOMIC DNA]</scope>
    <source>
        <strain evidence="2 3">DSM 17809</strain>
    </source>
</reference>
<evidence type="ECO:0000256" key="1">
    <source>
        <dbReference type="SAM" id="MobiDB-lite"/>
    </source>
</evidence>
<accession>A0ABV2ELS0</accession>
<comment type="caution">
    <text evidence="2">The sequence shown here is derived from an EMBL/GenBank/DDBJ whole genome shotgun (WGS) entry which is preliminary data.</text>
</comment>
<name>A0ABV2ELS0_9CAUL</name>
<evidence type="ECO:0000313" key="3">
    <source>
        <dbReference type="Proteomes" id="UP001549110"/>
    </source>
</evidence>
<organism evidence="2 3">
    <name type="scientific">Phenylobacterium koreense</name>
    <dbReference type="NCBI Taxonomy" id="266125"/>
    <lineage>
        <taxon>Bacteria</taxon>
        <taxon>Pseudomonadati</taxon>
        <taxon>Pseudomonadota</taxon>
        <taxon>Alphaproteobacteria</taxon>
        <taxon>Caulobacterales</taxon>
        <taxon>Caulobacteraceae</taxon>
        <taxon>Phenylobacterium</taxon>
    </lineage>
</organism>
<evidence type="ECO:0000313" key="2">
    <source>
        <dbReference type="EMBL" id="MET3527992.1"/>
    </source>
</evidence>
<dbReference type="RefSeq" id="WP_331932705.1">
    <property type="nucleotide sequence ID" value="NZ_JBEPLU010000002.1"/>
</dbReference>
<dbReference type="Proteomes" id="UP001549110">
    <property type="component" value="Unassembled WGS sequence"/>
</dbReference>